<evidence type="ECO:0000256" key="1">
    <source>
        <dbReference type="SAM" id="MobiDB-lite"/>
    </source>
</evidence>
<feature type="region of interest" description="Disordered" evidence="1">
    <location>
        <begin position="1"/>
        <end position="26"/>
    </location>
</feature>
<protein>
    <submittedName>
        <fullName evidence="2">Alkaline phosphatase</fullName>
        <ecNumber evidence="2">3.1.3.1</ecNumber>
    </submittedName>
</protein>
<gene>
    <name evidence="2" type="ORF">AVDCRST_MAG28-1248</name>
</gene>
<feature type="compositionally biased region" description="Low complexity" evidence="1">
    <location>
        <begin position="8"/>
        <end position="20"/>
    </location>
</feature>
<dbReference type="PRINTS" id="PR00313">
    <property type="entry name" value="CABNDNGRPT"/>
</dbReference>
<proteinExistence type="predicted"/>
<dbReference type="SUPFAM" id="SSF51120">
    <property type="entry name" value="beta-Roll"/>
    <property type="match status" value="1"/>
</dbReference>
<dbReference type="InterPro" id="IPR018511">
    <property type="entry name" value="Hemolysin-typ_Ca-bd_CS"/>
</dbReference>
<sequence>MIGGDGQDTLLGNGGNDTLDGGQGKDEIFTGSGFDLVYAADDQEDIIDCGGEGGYRIEFDAELDTLNNCPDSAAATTANDQPTAAAAEGSTRTVVLSEN</sequence>
<keyword evidence="2" id="KW-0378">Hydrolase</keyword>
<feature type="compositionally biased region" description="Polar residues" evidence="1">
    <location>
        <begin position="90"/>
        <end position="99"/>
    </location>
</feature>
<evidence type="ECO:0000313" key="2">
    <source>
        <dbReference type="EMBL" id="CAA9450824.1"/>
    </source>
</evidence>
<dbReference type="GO" id="GO:0005509">
    <property type="term" value="F:calcium ion binding"/>
    <property type="evidence" value="ECO:0007669"/>
    <property type="project" value="InterPro"/>
</dbReference>
<reference evidence="2" key="1">
    <citation type="submission" date="2020-02" db="EMBL/GenBank/DDBJ databases">
        <authorList>
            <person name="Meier V. D."/>
        </authorList>
    </citation>
    <scope>NUCLEOTIDE SEQUENCE</scope>
    <source>
        <strain evidence="2">AVDCRST_MAG28</strain>
    </source>
</reference>
<organism evidence="2">
    <name type="scientific">uncultured Rubrobacteraceae bacterium</name>
    <dbReference type="NCBI Taxonomy" id="349277"/>
    <lineage>
        <taxon>Bacteria</taxon>
        <taxon>Bacillati</taxon>
        <taxon>Actinomycetota</taxon>
        <taxon>Rubrobacteria</taxon>
        <taxon>Rubrobacterales</taxon>
        <taxon>Rubrobacteraceae</taxon>
        <taxon>environmental samples</taxon>
    </lineage>
</organism>
<dbReference type="InterPro" id="IPR001343">
    <property type="entry name" value="Hemolysn_Ca-bd"/>
</dbReference>
<dbReference type="Pfam" id="PF00353">
    <property type="entry name" value="HemolysinCabind"/>
    <property type="match status" value="1"/>
</dbReference>
<dbReference type="EC" id="3.1.3.1" evidence="2"/>
<dbReference type="InterPro" id="IPR011049">
    <property type="entry name" value="Serralysin-like_metalloprot_C"/>
</dbReference>
<name>A0A6J4QQX9_9ACTN</name>
<accession>A0A6J4QQX9</accession>
<dbReference type="EMBL" id="CADCVE010000029">
    <property type="protein sequence ID" value="CAA9450824.1"/>
    <property type="molecule type" value="Genomic_DNA"/>
</dbReference>
<dbReference type="GO" id="GO:0004035">
    <property type="term" value="F:alkaline phosphatase activity"/>
    <property type="evidence" value="ECO:0007669"/>
    <property type="project" value="UniProtKB-EC"/>
</dbReference>
<dbReference type="AlphaFoldDB" id="A0A6J4QQX9"/>
<dbReference type="PROSITE" id="PS00330">
    <property type="entry name" value="HEMOLYSIN_CALCIUM"/>
    <property type="match status" value="1"/>
</dbReference>
<feature type="region of interest" description="Disordered" evidence="1">
    <location>
        <begin position="74"/>
        <end position="99"/>
    </location>
</feature>
<dbReference type="Gene3D" id="2.150.10.10">
    <property type="entry name" value="Serralysin-like metalloprotease, C-terminal"/>
    <property type="match status" value="1"/>
</dbReference>